<evidence type="ECO:0008006" key="5">
    <source>
        <dbReference type="Google" id="ProtNLM"/>
    </source>
</evidence>
<accession>A0ABU3PQS5</accession>
<feature type="compositionally biased region" description="Low complexity" evidence="1">
    <location>
        <begin position="54"/>
        <end position="77"/>
    </location>
</feature>
<name>A0ABU3PQS5_9ACTN</name>
<evidence type="ECO:0000256" key="1">
    <source>
        <dbReference type="SAM" id="MobiDB-lite"/>
    </source>
</evidence>
<protein>
    <recommendedName>
        <fullName evidence="5">DUF4352 domain-containing protein</fullName>
    </recommendedName>
</protein>
<proteinExistence type="predicted"/>
<reference evidence="3 4" key="1">
    <citation type="submission" date="2023-08" db="EMBL/GenBank/DDBJ databases">
        <title>Nocardioides seae sp. nov., a bacterium isolated from a soil.</title>
        <authorList>
            <person name="Wang X."/>
        </authorList>
    </citation>
    <scope>NUCLEOTIDE SEQUENCE [LARGE SCALE GENOMIC DNA]</scope>
    <source>
        <strain evidence="3 4">YZH12</strain>
    </source>
</reference>
<comment type="caution">
    <text evidence="3">The sequence shown here is derived from an EMBL/GenBank/DDBJ whole genome shotgun (WGS) entry which is preliminary data.</text>
</comment>
<dbReference type="Proteomes" id="UP001268542">
    <property type="component" value="Unassembled WGS sequence"/>
</dbReference>
<dbReference type="EMBL" id="JAVYII010000001">
    <property type="protein sequence ID" value="MDT9591586.1"/>
    <property type="molecule type" value="Genomic_DNA"/>
</dbReference>
<keyword evidence="2" id="KW-1133">Transmembrane helix</keyword>
<evidence type="ECO:0000313" key="3">
    <source>
        <dbReference type="EMBL" id="MDT9591586.1"/>
    </source>
</evidence>
<sequence length="290" mass="29459">MRKPAVIAVTASGSVVALLIGLIIGLLVAPSDERANLSSGDAQATVTETITETVEPTQAPEPADAAPQASDAPAQDSTADSADGGQANPTAPMGDYEPTSAPGVSLVDLGWTTQEALGGYHAHVGAVFYNNGPAIDMIDITVQGFDGSDVIDSSTESYGRVPADSFFALGTTLVDITSADDRLDVVIGEPTIGEQETLPLTATATAPTPSGQYENVSLAVSNSGSRNLPEDAATHVVLLGSDGTIIGGGTGFFDGPIPPGETRGVLHDVYTPTNTAAALAYIDQSGLWFS</sequence>
<gene>
    <name evidence="3" type="ORF">RDV89_00810</name>
</gene>
<evidence type="ECO:0000313" key="4">
    <source>
        <dbReference type="Proteomes" id="UP001268542"/>
    </source>
</evidence>
<organism evidence="3 4">
    <name type="scientific">Nocardioides imazamoxiresistens</name>
    <dbReference type="NCBI Taxonomy" id="3231893"/>
    <lineage>
        <taxon>Bacteria</taxon>
        <taxon>Bacillati</taxon>
        <taxon>Actinomycetota</taxon>
        <taxon>Actinomycetes</taxon>
        <taxon>Propionibacteriales</taxon>
        <taxon>Nocardioidaceae</taxon>
        <taxon>Nocardioides</taxon>
    </lineage>
</organism>
<evidence type="ECO:0000256" key="2">
    <source>
        <dbReference type="SAM" id="Phobius"/>
    </source>
</evidence>
<dbReference type="RefSeq" id="WP_315730548.1">
    <property type="nucleotide sequence ID" value="NZ_JAVYII010000001.1"/>
</dbReference>
<keyword evidence="2" id="KW-0472">Membrane</keyword>
<feature type="transmembrane region" description="Helical" evidence="2">
    <location>
        <begin position="6"/>
        <end position="29"/>
    </location>
</feature>
<feature type="region of interest" description="Disordered" evidence="1">
    <location>
        <begin position="54"/>
        <end position="99"/>
    </location>
</feature>
<keyword evidence="2" id="KW-0812">Transmembrane</keyword>
<keyword evidence="4" id="KW-1185">Reference proteome</keyword>